<dbReference type="EMBL" id="UAQE01000001">
    <property type="protein sequence ID" value="SPU00880.1"/>
    <property type="molecule type" value="Genomic_DNA"/>
</dbReference>
<feature type="binding site" evidence="3">
    <location>
        <position position="127"/>
    </location>
    <ligand>
        <name>a divalent metal cation</name>
        <dbReference type="ChEBI" id="CHEBI:60240"/>
    </ligand>
</feature>
<accession>A0A2X0YF08</accession>
<organism evidence="4 5">
    <name type="scientific">Lysinibacillus capsici</name>
    <dbReference type="NCBI Taxonomy" id="2115968"/>
    <lineage>
        <taxon>Bacteria</taxon>
        <taxon>Bacillati</taxon>
        <taxon>Bacillota</taxon>
        <taxon>Bacilli</taxon>
        <taxon>Bacillales</taxon>
        <taxon>Bacillaceae</taxon>
        <taxon>Lysinibacillus</taxon>
    </lineage>
</organism>
<dbReference type="RefSeq" id="WP_048393832.1">
    <property type="nucleotide sequence ID" value="NZ_CANLUV010000001.1"/>
</dbReference>
<evidence type="ECO:0000256" key="3">
    <source>
        <dbReference type="PIRSR" id="PIRSR607837-1"/>
    </source>
</evidence>
<proteinExistence type="inferred from homology"/>
<gene>
    <name evidence="4" type="ORF">NCTC7582_03679</name>
</gene>
<protein>
    <submittedName>
        <fullName evidence="4">DinB family</fullName>
    </submittedName>
</protein>
<feature type="binding site" evidence="3">
    <location>
        <position position="131"/>
    </location>
    <ligand>
        <name>a divalent metal cation</name>
        <dbReference type="ChEBI" id="CHEBI:60240"/>
    </ligand>
</feature>
<feature type="binding site" evidence="3">
    <location>
        <position position="48"/>
    </location>
    <ligand>
        <name>a divalent metal cation</name>
        <dbReference type="ChEBI" id="CHEBI:60240"/>
    </ligand>
</feature>
<dbReference type="STRING" id="1421.A2J09_05720"/>
<evidence type="ECO:0000313" key="4">
    <source>
        <dbReference type="EMBL" id="SPU00880.1"/>
    </source>
</evidence>
<dbReference type="Gene3D" id="1.20.120.450">
    <property type="entry name" value="dinb family like domain"/>
    <property type="match status" value="1"/>
</dbReference>
<name>A0A2X0YF08_9BACI</name>
<evidence type="ECO:0000256" key="2">
    <source>
        <dbReference type="ARBA" id="ARBA00022723"/>
    </source>
</evidence>
<evidence type="ECO:0000313" key="5">
    <source>
        <dbReference type="Proteomes" id="UP000251431"/>
    </source>
</evidence>
<dbReference type="AlphaFoldDB" id="A0A2X0YF08"/>
<reference evidence="4 5" key="1">
    <citation type="submission" date="2018-06" db="EMBL/GenBank/DDBJ databases">
        <authorList>
            <consortium name="Pathogen Informatics"/>
            <person name="Doyle S."/>
        </authorList>
    </citation>
    <scope>NUCLEOTIDE SEQUENCE [LARGE SCALE GENOMIC DNA]</scope>
    <source>
        <strain evidence="4 5">NCTC7582</strain>
    </source>
</reference>
<sequence length="167" mass="18750">MFQTIDHFLQSWAFEAAATQKLLNHLTDESLHQAITPENWTLGRVAWHTVTAIRIITSNSNLAFEAPAKDFPVPTSAQFIADGYHQASEAFVEAIQSQWTDKTMTETIEFIGQQMPNGSLLLFLLQHQSHHRGQMTVLMRQAGLTVPGIYGPAKEEWAQFGLEAPQM</sequence>
<dbReference type="Proteomes" id="UP000251431">
    <property type="component" value="Unassembled WGS sequence"/>
</dbReference>
<dbReference type="Pfam" id="PF05163">
    <property type="entry name" value="DinB"/>
    <property type="match status" value="1"/>
</dbReference>
<comment type="similarity">
    <text evidence="1">Belongs to the DinB family.</text>
</comment>
<dbReference type="InterPro" id="IPR034660">
    <property type="entry name" value="DinB/YfiT-like"/>
</dbReference>
<evidence type="ECO:0000256" key="1">
    <source>
        <dbReference type="ARBA" id="ARBA00008635"/>
    </source>
</evidence>
<dbReference type="InterPro" id="IPR007837">
    <property type="entry name" value="DinB"/>
</dbReference>
<keyword evidence="2 3" id="KW-0479">Metal-binding</keyword>
<dbReference type="GO" id="GO:0046872">
    <property type="term" value="F:metal ion binding"/>
    <property type="evidence" value="ECO:0007669"/>
    <property type="project" value="UniProtKB-KW"/>
</dbReference>
<dbReference type="SUPFAM" id="SSF109854">
    <property type="entry name" value="DinB/YfiT-like putative metalloenzymes"/>
    <property type="match status" value="1"/>
</dbReference>